<dbReference type="Gene3D" id="3.90.870.10">
    <property type="entry name" value="DHBP synthase"/>
    <property type="match status" value="1"/>
</dbReference>
<evidence type="ECO:0000313" key="5">
    <source>
        <dbReference type="Proteomes" id="UP001214603"/>
    </source>
</evidence>
<dbReference type="PANTHER" id="PTHR12722">
    <property type="entry name" value="XAP-5 PROTEIN-RELATED"/>
    <property type="match status" value="1"/>
</dbReference>
<feature type="region of interest" description="Disordered" evidence="2">
    <location>
        <begin position="1"/>
        <end position="47"/>
    </location>
</feature>
<keyword evidence="5" id="KW-1185">Reference proteome</keyword>
<protein>
    <recommendedName>
        <fullName evidence="1">Threonylcarbamoyl-AMP synthase</fullName>
    </recommendedName>
</protein>
<dbReference type="InterPro" id="IPR005145">
    <property type="entry name" value="Sua5_C"/>
</dbReference>
<evidence type="ECO:0000259" key="3">
    <source>
        <dbReference type="PROSITE" id="PS51163"/>
    </source>
</evidence>
<feature type="compositionally biased region" description="Basic and acidic residues" evidence="2">
    <location>
        <begin position="31"/>
        <end position="43"/>
    </location>
</feature>
<name>A0AAF0IS64_9BASI</name>
<dbReference type="InterPro" id="IPR006070">
    <property type="entry name" value="Sua5-like_dom"/>
</dbReference>
<dbReference type="InterPro" id="IPR017945">
    <property type="entry name" value="DHBP_synth_RibB-like_a/b_dom"/>
</dbReference>
<feature type="region of interest" description="Disordered" evidence="2">
    <location>
        <begin position="61"/>
        <end position="140"/>
    </location>
</feature>
<reference evidence="4" key="1">
    <citation type="submission" date="2023-03" db="EMBL/GenBank/DDBJ databases">
        <title>Mating type loci evolution in Malassezia.</title>
        <authorList>
            <person name="Coelho M.A."/>
        </authorList>
    </citation>
    <scope>NUCLEOTIDE SEQUENCE</scope>
    <source>
        <strain evidence="4">CBS 7876</strain>
    </source>
</reference>
<dbReference type="Gene3D" id="3.40.50.11030">
    <property type="entry name" value="Threonylcarbamoyl-AMP synthase, C-terminal domain"/>
    <property type="match status" value="1"/>
</dbReference>
<sequence length="765" mass="84323">MHAASQDRRRDAPRASSSRAPERSVPGSDRFVGKQDQSEESLKIETVGLVRLEDFQRKREELLEEKDRANERDNELRAKKREARREKSRKAHSKLSFALDDEDEEAPPLPKRVKAETDRKSVKDPSVDTSFLPDREREAEEDRLRAELKEEWQHQQTALKNETMEVVYSFWDGTGHRHAVQCRKGDSIADFLELCRQQIPQLRNLRAEHLLYVKEDLIIPHHYTFYDLIVSKARGKSGPLFHFDVHDDVRLLNDSSVEKDESHAGKVVERGWYNRHKHIFPASRWEVYDPNVDYGAYRYADRRVAASRMMSTSILPVPAPAPTFGIAFHEQPDRHVEVQIDSDTARKSLNEAAAHLAAGELVAFPTETVYGLGACAVRADAAAKIYQAKNRPMDNPLIVHVSDRAMLTRLLPSGYQISRVCSVLMDAFWPGPLTLLFPVGAADGQPLVPSTVTCGQPTVGVRMPSHPIARALIALAKVPVAAPSANASGRPSPTSAHHVYTDLASRGVLRYIVDGGECTVGVESTVVDAVTVPGEVRVLRPGGVSVEALAAALEAEHLLARAPGATAEAVQLRVYGKTLERSAAAEQTPTTPGMKYRHYSPEARVVLVQFAPDAPSLAEVLRTQLVSLADAAASAHDATAERRRAGHGRIGVMCAVDSPLLDCVARLASGSLEQWAQREERVSPVERCGPHQLCIYSLGRQTQPAMAAQRLFDGLRTLDTDVPWDGEPGACDLILVEEIPETGIGLAVMNRLQKAASELLHVGPV</sequence>
<proteinExistence type="predicted"/>
<evidence type="ECO:0000256" key="2">
    <source>
        <dbReference type="SAM" id="MobiDB-lite"/>
    </source>
</evidence>
<dbReference type="GO" id="GO:0016779">
    <property type="term" value="F:nucleotidyltransferase activity"/>
    <property type="evidence" value="ECO:0007669"/>
    <property type="project" value="UniProtKB-KW"/>
</dbReference>
<keyword evidence="4" id="KW-0548">Nucleotidyltransferase</keyword>
<gene>
    <name evidence="4" type="ORF">MOBT1_000544</name>
</gene>
<dbReference type="AlphaFoldDB" id="A0AAF0IS64"/>
<dbReference type="EMBL" id="CP119934">
    <property type="protein sequence ID" value="WFD01864.1"/>
    <property type="molecule type" value="Genomic_DNA"/>
</dbReference>
<dbReference type="InterPro" id="IPR007005">
    <property type="entry name" value="XAP5"/>
</dbReference>
<dbReference type="FunFam" id="3.90.870.10:FF:000009">
    <property type="entry name" value="Threonylcarbamoyl-AMP synthase, putative"/>
    <property type="match status" value="1"/>
</dbReference>
<feature type="compositionally biased region" description="Basic residues" evidence="2">
    <location>
        <begin position="78"/>
        <end position="93"/>
    </location>
</feature>
<feature type="compositionally biased region" description="Basic and acidic residues" evidence="2">
    <location>
        <begin position="61"/>
        <end position="77"/>
    </location>
</feature>
<feature type="compositionally biased region" description="Basic and acidic residues" evidence="2">
    <location>
        <begin position="1"/>
        <end position="13"/>
    </location>
</feature>
<dbReference type="Pfam" id="PF03481">
    <property type="entry name" value="Sua5_C"/>
    <property type="match status" value="1"/>
</dbReference>
<dbReference type="InterPro" id="IPR048337">
    <property type="entry name" value="FAM50A/XAP5_C"/>
</dbReference>
<dbReference type="InterPro" id="IPR038385">
    <property type="entry name" value="Sua5/YwlC_C"/>
</dbReference>
<evidence type="ECO:0000256" key="1">
    <source>
        <dbReference type="ARBA" id="ARBA00015492"/>
    </source>
</evidence>
<dbReference type="PROSITE" id="PS51163">
    <property type="entry name" value="YRDC"/>
    <property type="match status" value="1"/>
</dbReference>
<dbReference type="SUPFAM" id="SSF55821">
    <property type="entry name" value="YrdC/RibB"/>
    <property type="match status" value="1"/>
</dbReference>
<dbReference type="PANTHER" id="PTHR12722:SF0">
    <property type="entry name" value="PROTEIN FAM50A"/>
    <property type="match status" value="1"/>
</dbReference>
<dbReference type="Pfam" id="PF04921">
    <property type="entry name" value="XAP5"/>
    <property type="match status" value="1"/>
</dbReference>
<dbReference type="GO" id="GO:0006325">
    <property type="term" value="P:chromatin organization"/>
    <property type="evidence" value="ECO:0007669"/>
    <property type="project" value="TreeGrafter"/>
</dbReference>
<evidence type="ECO:0000313" key="4">
    <source>
        <dbReference type="EMBL" id="WFD01864.1"/>
    </source>
</evidence>
<dbReference type="GO" id="GO:0003725">
    <property type="term" value="F:double-stranded RNA binding"/>
    <property type="evidence" value="ECO:0007669"/>
    <property type="project" value="InterPro"/>
</dbReference>
<feature type="compositionally biased region" description="Basic and acidic residues" evidence="2">
    <location>
        <begin position="113"/>
        <end position="126"/>
    </location>
</feature>
<feature type="domain" description="YrdC-like" evidence="3">
    <location>
        <begin position="346"/>
        <end position="544"/>
    </location>
</feature>
<accession>A0AAF0IS64</accession>
<keyword evidence="4" id="KW-0808">Transferase</keyword>
<dbReference type="NCBIfam" id="TIGR00057">
    <property type="entry name" value="L-threonylcarbamoyladenylate synthase"/>
    <property type="match status" value="1"/>
</dbReference>
<dbReference type="Proteomes" id="UP001214603">
    <property type="component" value="Chromosome 1"/>
</dbReference>
<dbReference type="Pfam" id="PF01300">
    <property type="entry name" value="Sua5_yciO_yrdC"/>
    <property type="match status" value="1"/>
</dbReference>
<dbReference type="GO" id="GO:0005634">
    <property type="term" value="C:nucleus"/>
    <property type="evidence" value="ECO:0007669"/>
    <property type="project" value="InterPro"/>
</dbReference>
<organism evidence="4 5">
    <name type="scientific">Malassezia obtusa</name>
    <dbReference type="NCBI Taxonomy" id="76774"/>
    <lineage>
        <taxon>Eukaryota</taxon>
        <taxon>Fungi</taxon>
        <taxon>Dikarya</taxon>
        <taxon>Basidiomycota</taxon>
        <taxon>Ustilaginomycotina</taxon>
        <taxon>Malasseziomycetes</taxon>
        <taxon>Malasseziales</taxon>
        <taxon>Malasseziaceae</taxon>
        <taxon>Malassezia</taxon>
    </lineage>
</organism>